<dbReference type="Gene3D" id="2.130.10.10">
    <property type="entry name" value="YVTN repeat-like/Quinoprotein amine dehydrogenase"/>
    <property type="match status" value="1"/>
</dbReference>
<evidence type="ECO:0000256" key="7">
    <source>
        <dbReference type="SAM" id="SignalP"/>
    </source>
</evidence>
<dbReference type="InterPro" id="IPR051136">
    <property type="entry name" value="Intracellular_Lectin-GPT"/>
</dbReference>
<dbReference type="SUPFAM" id="SSF50998">
    <property type="entry name" value="Quinoprotein alcohol dehydrogenase-like"/>
    <property type="match status" value="1"/>
</dbReference>
<dbReference type="PANTHER" id="PTHR12223:SF28">
    <property type="entry name" value="LECTIN, MANNOSE BINDING 1 LIKE"/>
    <property type="match status" value="1"/>
</dbReference>
<dbReference type="Gene3D" id="2.60.120.200">
    <property type="match status" value="2"/>
</dbReference>
<dbReference type="NCBIfam" id="NF012200">
    <property type="entry name" value="choice_anch_D"/>
    <property type="match status" value="3"/>
</dbReference>
<dbReference type="InterPro" id="IPR053879">
    <property type="entry name" value="HYDIN_VesB_CFA65-like_Ig"/>
</dbReference>
<dbReference type="AlphaFoldDB" id="A0A2X0IX65"/>
<evidence type="ECO:0000256" key="1">
    <source>
        <dbReference type="ARBA" id="ARBA00004138"/>
    </source>
</evidence>
<keyword evidence="12" id="KW-1185">Reference proteome</keyword>
<dbReference type="InterPro" id="IPR011047">
    <property type="entry name" value="Quinoprotein_ADH-like_sf"/>
</dbReference>
<accession>A0A2X0IX65</accession>
<sequence>MVKGCRSAYLASILTGCLLFGSGLAGPVAPARADESTVSQDTLRTGWDPNEPGLTPAQVTSSRFGLQFSTAVDGQVYAQPLVVGSTVVTATENAKVYGIDAATGAVHWSKTLGTPWAASNIGCGDLVPNFGVTSTPVYDPVSKYVYLTDKVNSPDGAHPAFFMHAVDPATGAERSGWPVKIQGAPTNDPSHAFDAFHENQRAGLLLMDGKIYVGFGSHCDINPYRGFVVSVDTTGRTEKLWTTENSATNGMSGIWQGGGGLVSDGSGRIFLSTGNGVTPPAGPGTNPPGQLSESVVRLGLNSDGSMHAQDFFSPANAPTLDQNDTDLGSGGPLGLPATPFGSSKAHPHLLVEVGKDGRVFLLDRDNLGGRKQGPNGGDAVLGVTGPFQGVWGHLAAYGGAGGLVYEIGSRGPLRALAYGLDASGNPTLHQAATSAETFGYTSGSPVVTSDGTKTDSATVWAEYTDGSTGANGQLRAYDATPSNGAMRLLWSAPLGNTSKFAVPATSGGRVYVGTRDGKLMAFGFPAGAALQGPATDFGQVPVGSTRTLSVKVTANRPLTISGVTTTSGGPFTATPSGLPATLATGASYTVPVAFTPNTPGTASGQITFTTQFGTFAFGLTGYGTHPGFTAFPNTLDFGQVPTGTSQTLGVSFTNTGTSPETVTAVSPPSSPFSAPGLSAANGTTVQPQQSVSIDVSYAPTAASSNDTSSLSVTGPDGTATVTLDGSAVQGSPHLSITPTSTAFGSVAVGASVAQSFDIANTGNIPLTITKAAPPAAPFLVSNPISEGQVLAPGEVVHQGVTFSPTNTGSFTGVYQITGNDGQGPQNETLTGTGAAPTGVTVPDPSAGGWKLNGTAKLSGTDLDLTQAQGNQAGSAVFPVPVLTDGLRASFTSVIGGGTGADGLSFAFLDPAQVTPASVGSSGFHLGLAPLAGVGVALDTYKAPTNPSNNFVGITTGTGSTGLTWAATSTAVPNLRSGPHTVTVAVTGRTLTVGVDGKQVLSKTVTTLPPAAYLAFTGSTGGLTDIHTVRAANITAKAYAVPPPGPNGWVRNGTAAMSGTTLVLTQAKTFQTGSAFQSAAVPSANLSASFTANISGGTGADGMTFAMLDPSATSGARSIGGGGAGLGWLGLPGVAVALDTHQNANNPSGSFVGVTVTSSSGHLVWSTPTSDIPNLRGGPVAVTVTVTSTGQTTSNVVVSVNGKQAISVNVPMPPSVLVGFTGATGALTDIHAVSGVTIKY</sequence>
<dbReference type="InterPro" id="IPR015943">
    <property type="entry name" value="WD40/YVTN_repeat-like_dom_sf"/>
</dbReference>
<feature type="signal peptide" evidence="7">
    <location>
        <begin position="1"/>
        <end position="25"/>
    </location>
</feature>
<evidence type="ECO:0000256" key="6">
    <source>
        <dbReference type="SAM" id="MobiDB-lite"/>
    </source>
</evidence>
<dbReference type="Pfam" id="PF15780">
    <property type="entry name" value="ASH"/>
    <property type="match status" value="1"/>
</dbReference>
<dbReference type="SMART" id="SM00564">
    <property type="entry name" value="PQQ"/>
    <property type="match status" value="4"/>
</dbReference>
<dbReference type="GO" id="GO:0006888">
    <property type="term" value="P:endoplasmic reticulum to Golgi vesicle-mediated transport"/>
    <property type="evidence" value="ECO:0007669"/>
    <property type="project" value="TreeGrafter"/>
</dbReference>
<organism evidence="11 12">
    <name type="scientific">Streptacidiphilus pinicola</name>
    <dbReference type="NCBI Taxonomy" id="2219663"/>
    <lineage>
        <taxon>Bacteria</taxon>
        <taxon>Bacillati</taxon>
        <taxon>Actinomycetota</taxon>
        <taxon>Actinomycetes</taxon>
        <taxon>Kitasatosporales</taxon>
        <taxon>Streptomycetaceae</taxon>
        <taxon>Streptacidiphilus</taxon>
    </lineage>
</organism>
<feature type="domain" description="HYDIN/VesB/CFA65-like Ig-like" evidence="10">
    <location>
        <begin position="534"/>
        <end position="610"/>
    </location>
</feature>
<evidence type="ECO:0000256" key="2">
    <source>
        <dbReference type="ARBA" id="ARBA00004496"/>
    </source>
</evidence>
<gene>
    <name evidence="11" type="ORF">DN069_27890</name>
</gene>
<feature type="region of interest" description="Disordered" evidence="6">
    <location>
        <begin position="666"/>
        <end position="685"/>
    </location>
</feature>
<reference evidence="11 12" key="1">
    <citation type="submission" date="2018-06" db="EMBL/GenBank/DDBJ databases">
        <title>Streptacidiphilus pinicola sp. nov., isolated from pine grove soil.</title>
        <authorList>
            <person name="Roh S.G."/>
            <person name="Park S."/>
            <person name="Kim M.-K."/>
            <person name="Yun B.-R."/>
            <person name="Park J."/>
            <person name="Kim M.J."/>
            <person name="Kim Y.S."/>
            <person name="Kim S.B."/>
        </authorList>
    </citation>
    <scope>NUCLEOTIDE SEQUENCE [LARGE SCALE GENOMIC DNA]</scope>
    <source>
        <strain evidence="11 12">MMS16-CNU450</strain>
    </source>
</reference>
<feature type="domain" description="Pyrrolo-quinoline quinone repeat" evidence="8">
    <location>
        <begin position="68"/>
        <end position="251"/>
    </location>
</feature>
<evidence type="ECO:0000313" key="12">
    <source>
        <dbReference type="Proteomes" id="UP000248889"/>
    </source>
</evidence>
<dbReference type="EMBL" id="QKYN01000115">
    <property type="protein sequence ID" value="RAG82386.1"/>
    <property type="molecule type" value="Genomic_DNA"/>
</dbReference>
<feature type="compositionally biased region" description="Low complexity" evidence="6">
    <location>
        <begin position="666"/>
        <end position="680"/>
    </location>
</feature>
<dbReference type="GO" id="GO:0005975">
    <property type="term" value="P:carbohydrate metabolic process"/>
    <property type="evidence" value="ECO:0007669"/>
    <property type="project" value="UniProtKB-ARBA"/>
</dbReference>
<evidence type="ECO:0000256" key="3">
    <source>
        <dbReference type="ARBA" id="ARBA00022490"/>
    </source>
</evidence>
<evidence type="ECO:0008006" key="13">
    <source>
        <dbReference type="Google" id="ProtNLM"/>
    </source>
</evidence>
<evidence type="ECO:0000259" key="10">
    <source>
        <dbReference type="Pfam" id="PF22544"/>
    </source>
</evidence>
<dbReference type="Pfam" id="PF22544">
    <property type="entry name" value="HYDIN_VesB_CFA65-like_Ig"/>
    <property type="match status" value="2"/>
</dbReference>
<dbReference type="PROSITE" id="PS51257">
    <property type="entry name" value="PROKAR_LIPOPROTEIN"/>
    <property type="match status" value="1"/>
</dbReference>
<evidence type="ECO:0000259" key="9">
    <source>
        <dbReference type="Pfam" id="PF15780"/>
    </source>
</evidence>
<dbReference type="GO" id="GO:0030134">
    <property type="term" value="C:COPII-coated ER to Golgi transport vesicle"/>
    <property type="evidence" value="ECO:0007669"/>
    <property type="project" value="TreeGrafter"/>
</dbReference>
<comment type="subcellular location">
    <subcellularLocation>
        <location evidence="1">Cell projection</location>
        <location evidence="1">Cilium</location>
    </subcellularLocation>
    <subcellularLocation>
        <location evidence="2">Cytoplasm</location>
    </subcellularLocation>
</comment>
<name>A0A2X0IX65_9ACTN</name>
<evidence type="ECO:0000256" key="4">
    <source>
        <dbReference type="ARBA" id="ARBA00023069"/>
    </source>
</evidence>
<dbReference type="InterPro" id="IPR013783">
    <property type="entry name" value="Ig-like_fold"/>
</dbReference>
<feature type="chain" id="PRO_5039478238" description="Abnormal spindle-like microcephaly-associated protein ASH domain-containing protein" evidence="7">
    <location>
        <begin position="26"/>
        <end position="1239"/>
    </location>
</feature>
<keyword evidence="4" id="KW-0969">Cilium</keyword>
<dbReference type="PANTHER" id="PTHR12223">
    <property type="entry name" value="VESICULAR MANNOSE-BINDING LECTIN"/>
    <property type="match status" value="1"/>
</dbReference>
<dbReference type="InterPro" id="IPR013320">
    <property type="entry name" value="ConA-like_dom_sf"/>
</dbReference>
<dbReference type="SUPFAM" id="SSF49899">
    <property type="entry name" value="Concanavalin A-like lectins/glucanases"/>
    <property type="match status" value="2"/>
</dbReference>
<dbReference type="OrthoDB" id="3304767at2"/>
<keyword evidence="7" id="KW-0732">Signal</keyword>
<dbReference type="Proteomes" id="UP000248889">
    <property type="component" value="Unassembled WGS sequence"/>
</dbReference>
<feature type="domain" description="Abnormal spindle-like microcephaly-associated protein ASH" evidence="9">
    <location>
        <begin position="633"/>
        <end position="714"/>
    </location>
</feature>
<feature type="domain" description="HYDIN/VesB/CFA65-like Ig-like" evidence="10">
    <location>
        <begin position="732"/>
        <end position="828"/>
    </location>
</feature>
<comment type="caution">
    <text evidence="11">The sequence shown here is derived from an EMBL/GenBank/DDBJ whole genome shotgun (WGS) entry which is preliminary data.</text>
</comment>
<dbReference type="InterPro" id="IPR002372">
    <property type="entry name" value="PQQ_rpt_dom"/>
</dbReference>
<dbReference type="InterPro" id="IPR018391">
    <property type="entry name" value="PQQ_b-propeller_rpt"/>
</dbReference>
<proteinExistence type="predicted"/>
<keyword evidence="3" id="KW-0963">Cytoplasm</keyword>
<evidence type="ECO:0000313" key="11">
    <source>
        <dbReference type="EMBL" id="RAG82386.1"/>
    </source>
</evidence>
<dbReference type="GO" id="GO:0005537">
    <property type="term" value="F:D-mannose binding"/>
    <property type="evidence" value="ECO:0007669"/>
    <property type="project" value="TreeGrafter"/>
</dbReference>
<feature type="region of interest" description="Disordered" evidence="6">
    <location>
        <begin position="312"/>
        <end position="331"/>
    </location>
</feature>
<keyword evidence="5" id="KW-0966">Cell projection</keyword>
<dbReference type="InterPro" id="IPR031549">
    <property type="entry name" value="ASH"/>
</dbReference>
<dbReference type="Gene3D" id="2.60.40.10">
    <property type="entry name" value="Immunoglobulins"/>
    <property type="match status" value="3"/>
</dbReference>
<protein>
    <recommendedName>
        <fullName evidence="13">Abnormal spindle-like microcephaly-associated protein ASH domain-containing protein</fullName>
    </recommendedName>
</protein>
<evidence type="ECO:0000259" key="8">
    <source>
        <dbReference type="Pfam" id="PF13360"/>
    </source>
</evidence>
<evidence type="ECO:0000256" key="5">
    <source>
        <dbReference type="ARBA" id="ARBA00023273"/>
    </source>
</evidence>
<dbReference type="Gene3D" id="2.40.10.480">
    <property type="match status" value="1"/>
</dbReference>
<dbReference type="Pfam" id="PF13360">
    <property type="entry name" value="PQQ_2"/>
    <property type="match status" value="1"/>
</dbReference>